<feature type="domain" description="Protein-glutamine gamma-glutamyltransferase-like C-terminal" evidence="2">
    <location>
        <begin position="124"/>
        <end position="191"/>
    </location>
</feature>
<dbReference type="Pfam" id="PF13559">
    <property type="entry name" value="DUF4129"/>
    <property type="match status" value="1"/>
</dbReference>
<dbReference type="Proteomes" id="UP000320876">
    <property type="component" value="Unassembled WGS sequence"/>
</dbReference>
<sequence length="206" mass="22284">MTVPVDIGRDEAREAARAELADPAYAAAQPGPLDQAFRWLGRQVTELFRLLSDMAPGGAAGLIVLALLIFVLIVAIRLRVGPMRRGTRAPGPVFATGPRSAAEYRTAAERAVAAGQWDEAVRERFRALVRGLEERGVLDERSGRTADEAASVAGARLPALAEELRAAAVRFDDVHYGGRSATERAYRTLTALEERVRASRPVVVTR</sequence>
<accession>A0A542DPD5</accession>
<gene>
    <name evidence="3" type="ORF">FB471_4726</name>
</gene>
<dbReference type="AlphaFoldDB" id="A0A542DPD5"/>
<feature type="transmembrane region" description="Helical" evidence="1">
    <location>
        <begin position="57"/>
        <end position="78"/>
    </location>
</feature>
<reference evidence="3 4" key="1">
    <citation type="submission" date="2019-06" db="EMBL/GenBank/DDBJ databases">
        <title>Sequencing the genomes of 1000 actinobacteria strains.</title>
        <authorList>
            <person name="Klenk H.-P."/>
        </authorList>
    </citation>
    <scope>NUCLEOTIDE SEQUENCE [LARGE SCALE GENOMIC DNA]</scope>
    <source>
        <strain evidence="3 4">DSM 45679</strain>
    </source>
</reference>
<keyword evidence="1" id="KW-0812">Transmembrane</keyword>
<proteinExistence type="predicted"/>
<keyword evidence="1" id="KW-1133">Transmembrane helix</keyword>
<dbReference type="EMBL" id="VFML01000001">
    <property type="protein sequence ID" value="TQJ04916.1"/>
    <property type="molecule type" value="Genomic_DNA"/>
</dbReference>
<organism evidence="3 4">
    <name type="scientific">Amycolatopsis cihanbeyliensis</name>
    <dbReference type="NCBI Taxonomy" id="1128664"/>
    <lineage>
        <taxon>Bacteria</taxon>
        <taxon>Bacillati</taxon>
        <taxon>Actinomycetota</taxon>
        <taxon>Actinomycetes</taxon>
        <taxon>Pseudonocardiales</taxon>
        <taxon>Pseudonocardiaceae</taxon>
        <taxon>Amycolatopsis</taxon>
    </lineage>
</organism>
<keyword evidence="1" id="KW-0472">Membrane</keyword>
<dbReference type="OrthoDB" id="3389322at2"/>
<dbReference type="RefSeq" id="WP_142000529.1">
    <property type="nucleotide sequence ID" value="NZ_VFML01000001.1"/>
</dbReference>
<protein>
    <submittedName>
        <fullName evidence="3">Uncharacterized protein DUF4129</fullName>
    </submittedName>
</protein>
<evidence type="ECO:0000259" key="2">
    <source>
        <dbReference type="Pfam" id="PF13559"/>
    </source>
</evidence>
<evidence type="ECO:0000313" key="3">
    <source>
        <dbReference type="EMBL" id="TQJ04916.1"/>
    </source>
</evidence>
<evidence type="ECO:0000256" key="1">
    <source>
        <dbReference type="SAM" id="Phobius"/>
    </source>
</evidence>
<keyword evidence="4" id="KW-1185">Reference proteome</keyword>
<dbReference type="InterPro" id="IPR025403">
    <property type="entry name" value="TgpA-like_C"/>
</dbReference>
<evidence type="ECO:0000313" key="4">
    <source>
        <dbReference type="Proteomes" id="UP000320876"/>
    </source>
</evidence>
<name>A0A542DPD5_AMYCI</name>
<comment type="caution">
    <text evidence="3">The sequence shown here is derived from an EMBL/GenBank/DDBJ whole genome shotgun (WGS) entry which is preliminary data.</text>
</comment>